<evidence type="ECO:0000256" key="1">
    <source>
        <dbReference type="ARBA" id="ARBA00023015"/>
    </source>
</evidence>
<dbReference type="EMBL" id="JACPSX010000274">
    <property type="protein sequence ID" value="MBI3016195.1"/>
    <property type="molecule type" value="Genomic_DNA"/>
</dbReference>
<dbReference type="InterPro" id="IPR036390">
    <property type="entry name" value="WH_DNA-bd_sf"/>
</dbReference>
<evidence type="ECO:0000259" key="4">
    <source>
        <dbReference type="PROSITE" id="PS51077"/>
    </source>
</evidence>
<keyword evidence="3" id="KW-0804">Transcription</keyword>
<evidence type="ECO:0000313" key="6">
    <source>
        <dbReference type="EMBL" id="MBI3016195.1"/>
    </source>
</evidence>
<accession>A0A932M259</accession>
<feature type="domain" description="IclR-ED" evidence="5">
    <location>
        <begin position="64"/>
        <end position="245"/>
    </location>
</feature>
<name>A0A932M259_UNCTE</name>
<protein>
    <submittedName>
        <fullName evidence="6">IclR family transcriptional regulator</fullName>
    </submittedName>
</protein>
<dbReference type="PROSITE" id="PS51077">
    <property type="entry name" value="HTH_ICLR"/>
    <property type="match status" value="1"/>
</dbReference>
<evidence type="ECO:0000256" key="2">
    <source>
        <dbReference type="ARBA" id="ARBA00023125"/>
    </source>
</evidence>
<gene>
    <name evidence="6" type="ORF">HYY65_14295</name>
</gene>
<dbReference type="Pfam" id="PF09339">
    <property type="entry name" value="HTH_IclR"/>
    <property type="match status" value="1"/>
</dbReference>
<dbReference type="InterPro" id="IPR014757">
    <property type="entry name" value="Tscrpt_reg_IclR_C"/>
</dbReference>
<evidence type="ECO:0000313" key="7">
    <source>
        <dbReference type="Proteomes" id="UP000741360"/>
    </source>
</evidence>
<comment type="caution">
    <text evidence="6">The sequence shown here is derived from an EMBL/GenBank/DDBJ whole genome shotgun (WGS) entry which is preliminary data.</text>
</comment>
<dbReference type="GO" id="GO:0045892">
    <property type="term" value="P:negative regulation of DNA-templated transcription"/>
    <property type="evidence" value="ECO:0007669"/>
    <property type="project" value="TreeGrafter"/>
</dbReference>
<organism evidence="6 7">
    <name type="scientific">Tectimicrobiota bacterium</name>
    <dbReference type="NCBI Taxonomy" id="2528274"/>
    <lineage>
        <taxon>Bacteria</taxon>
        <taxon>Pseudomonadati</taxon>
        <taxon>Nitrospinota/Tectimicrobiota group</taxon>
        <taxon>Candidatus Tectimicrobiota</taxon>
    </lineage>
</organism>
<dbReference type="Gene3D" id="1.10.10.10">
    <property type="entry name" value="Winged helix-like DNA-binding domain superfamily/Winged helix DNA-binding domain"/>
    <property type="match status" value="1"/>
</dbReference>
<sequence length="248" mass="27585">MTSLEKALDILCSFNEERGDLSTTKLSEILGYNRTTVYRLLCVLEQRGMVSKNPETKAYSLGLKIRELAALDLWYGELRHKAMPFLKQLRDITGETAGLYVLSTHYEIICVERAESLSDLRRAAHVGSVLPFGGATSKVLLLSFLEKGEPELQQIYDSLPVQNRIVDYPSLLRELRQLQKEGYCFSGGKVLPGTIGLSTPIRRQGSIIAALTVSGPSNRFDREAVRKFAPLIVDTARQLSERLGPASP</sequence>
<dbReference type="InterPro" id="IPR036388">
    <property type="entry name" value="WH-like_DNA-bd_sf"/>
</dbReference>
<dbReference type="Pfam" id="PF01614">
    <property type="entry name" value="IclR_C"/>
    <property type="match status" value="1"/>
</dbReference>
<dbReference type="PROSITE" id="PS51078">
    <property type="entry name" value="ICLR_ED"/>
    <property type="match status" value="1"/>
</dbReference>
<evidence type="ECO:0000259" key="5">
    <source>
        <dbReference type="PROSITE" id="PS51078"/>
    </source>
</evidence>
<proteinExistence type="predicted"/>
<dbReference type="PANTHER" id="PTHR30136">
    <property type="entry name" value="HELIX-TURN-HELIX TRANSCRIPTIONAL REGULATOR, ICLR FAMILY"/>
    <property type="match status" value="1"/>
</dbReference>
<dbReference type="SMART" id="SM00346">
    <property type="entry name" value="HTH_ICLR"/>
    <property type="match status" value="1"/>
</dbReference>
<dbReference type="SUPFAM" id="SSF46785">
    <property type="entry name" value="Winged helix' DNA-binding domain"/>
    <property type="match status" value="1"/>
</dbReference>
<keyword evidence="2" id="KW-0238">DNA-binding</keyword>
<dbReference type="Proteomes" id="UP000741360">
    <property type="component" value="Unassembled WGS sequence"/>
</dbReference>
<dbReference type="GO" id="GO:0003700">
    <property type="term" value="F:DNA-binding transcription factor activity"/>
    <property type="evidence" value="ECO:0007669"/>
    <property type="project" value="TreeGrafter"/>
</dbReference>
<dbReference type="PANTHER" id="PTHR30136:SF35">
    <property type="entry name" value="HTH-TYPE TRANSCRIPTIONAL REGULATOR RV1719"/>
    <property type="match status" value="1"/>
</dbReference>
<dbReference type="AlphaFoldDB" id="A0A932M259"/>
<dbReference type="InterPro" id="IPR050707">
    <property type="entry name" value="HTH_MetabolicPath_Reg"/>
</dbReference>
<dbReference type="InterPro" id="IPR029016">
    <property type="entry name" value="GAF-like_dom_sf"/>
</dbReference>
<evidence type="ECO:0000256" key="3">
    <source>
        <dbReference type="ARBA" id="ARBA00023163"/>
    </source>
</evidence>
<dbReference type="SUPFAM" id="SSF55781">
    <property type="entry name" value="GAF domain-like"/>
    <property type="match status" value="1"/>
</dbReference>
<keyword evidence="1" id="KW-0805">Transcription regulation</keyword>
<reference evidence="6" key="1">
    <citation type="submission" date="2020-07" db="EMBL/GenBank/DDBJ databases">
        <title>Huge and variable diversity of episymbiotic CPR bacteria and DPANN archaea in groundwater ecosystems.</title>
        <authorList>
            <person name="He C.Y."/>
            <person name="Keren R."/>
            <person name="Whittaker M."/>
            <person name="Farag I.F."/>
            <person name="Doudna J."/>
            <person name="Cate J.H.D."/>
            <person name="Banfield J.F."/>
        </authorList>
    </citation>
    <scope>NUCLEOTIDE SEQUENCE</scope>
    <source>
        <strain evidence="6">NC_groundwater_717_Ag_S-0.2um_59_8</strain>
    </source>
</reference>
<dbReference type="GO" id="GO:0003677">
    <property type="term" value="F:DNA binding"/>
    <property type="evidence" value="ECO:0007669"/>
    <property type="project" value="UniProtKB-KW"/>
</dbReference>
<feature type="domain" description="HTH iclR-type" evidence="4">
    <location>
        <begin position="1"/>
        <end position="63"/>
    </location>
</feature>
<dbReference type="InterPro" id="IPR005471">
    <property type="entry name" value="Tscrpt_reg_IclR_N"/>
</dbReference>
<dbReference type="Gene3D" id="3.30.450.40">
    <property type="match status" value="1"/>
</dbReference>